<sequence>MRDIYHQLVKHAPDFKNYTDDDLIETADVCGETARAISNTLTLIGNLTLEATLGKEYSNENARRDLMLLGDTLRNLPRLAEAMEQNSCTANFVLRNRRGEVLQ</sequence>
<reference evidence="1 2" key="1">
    <citation type="submission" date="2018-06" db="EMBL/GenBank/DDBJ databases">
        <title>ACT-28, a chromosomally-encoded AmpC with carbapenemase activity from Enterobacter kobei.</title>
        <authorList>
            <person name="Jousset A.B."/>
            <person name="Oueslati S."/>
            <person name="Bernabeu S."/>
            <person name="Takissian J."/>
            <person name="Creton E."/>
            <person name="Vogel A."/>
            <person name="Cotellon G."/>
            <person name="Bonnin R.A."/>
            <person name="Dortet L."/>
            <person name="Naas T."/>
        </authorList>
    </citation>
    <scope>NUCLEOTIDE SEQUENCE [LARGE SCALE GENOMIC DNA]</scope>
    <source>
        <strain evidence="1 2">149H6</strain>
    </source>
</reference>
<keyword evidence="2" id="KW-1185">Reference proteome</keyword>
<proteinExistence type="predicted"/>
<name>A0ABX9EZR9_9ENTR</name>
<dbReference type="Proteomes" id="UP000250603">
    <property type="component" value="Unassembled WGS sequence"/>
</dbReference>
<comment type="caution">
    <text evidence="1">The sequence shown here is derived from an EMBL/GenBank/DDBJ whole genome shotgun (WGS) entry which is preliminary data.</text>
</comment>
<protein>
    <submittedName>
        <fullName evidence="1">Uncharacterized protein</fullName>
    </submittedName>
</protein>
<gene>
    <name evidence="1" type="ORF">DP181_14205</name>
</gene>
<dbReference type="EMBL" id="QMCK01000046">
    <property type="protein sequence ID" value="RAY24734.1"/>
    <property type="molecule type" value="Genomic_DNA"/>
</dbReference>
<evidence type="ECO:0000313" key="2">
    <source>
        <dbReference type="Proteomes" id="UP000250603"/>
    </source>
</evidence>
<dbReference type="RefSeq" id="WP_112018961.1">
    <property type="nucleotide sequence ID" value="NZ_JAKMKS010000004.1"/>
</dbReference>
<evidence type="ECO:0000313" key="1">
    <source>
        <dbReference type="EMBL" id="RAY24734.1"/>
    </source>
</evidence>
<accession>A0ABX9EZR9</accession>
<organism evidence="1 2">
    <name type="scientific">Enterobacter kobei</name>
    <dbReference type="NCBI Taxonomy" id="208224"/>
    <lineage>
        <taxon>Bacteria</taxon>
        <taxon>Pseudomonadati</taxon>
        <taxon>Pseudomonadota</taxon>
        <taxon>Gammaproteobacteria</taxon>
        <taxon>Enterobacterales</taxon>
        <taxon>Enterobacteriaceae</taxon>
        <taxon>Enterobacter</taxon>
        <taxon>Enterobacter cloacae complex</taxon>
    </lineage>
</organism>